<dbReference type="Proteomes" id="UP000231203">
    <property type="component" value="Unassembled WGS sequence"/>
</dbReference>
<accession>A0A2G6MR02</accession>
<dbReference type="EMBL" id="PDTI01000048">
    <property type="protein sequence ID" value="PIE62372.1"/>
    <property type="molecule type" value="Genomic_DNA"/>
</dbReference>
<protein>
    <submittedName>
        <fullName evidence="1">Uncharacterized protein</fullName>
    </submittedName>
</protein>
<name>A0A2G6MR02_9BACT</name>
<evidence type="ECO:0000313" key="2">
    <source>
        <dbReference type="Proteomes" id="UP000231203"/>
    </source>
</evidence>
<proteinExistence type="predicted"/>
<evidence type="ECO:0000313" key="1">
    <source>
        <dbReference type="EMBL" id="PIE62372.1"/>
    </source>
</evidence>
<comment type="caution">
    <text evidence="1">The sequence shown here is derived from an EMBL/GenBank/DDBJ whole genome shotgun (WGS) entry which is preliminary data.</text>
</comment>
<gene>
    <name evidence="1" type="ORF">CSA25_05445</name>
</gene>
<dbReference type="AlphaFoldDB" id="A0A2G6MR02"/>
<organism evidence="1 2">
    <name type="scientific">Desulfobacter postgatei</name>
    <dbReference type="NCBI Taxonomy" id="2293"/>
    <lineage>
        <taxon>Bacteria</taxon>
        <taxon>Pseudomonadati</taxon>
        <taxon>Thermodesulfobacteriota</taxon>
        <taxon>Desulfobacteria</taxon>
        <taxon>Desulfobacterales</taxon>
        <taxon>Desulfobacteraceae</taxon>
        <taxon>Desulfobacter</taxon>
    </lineage>
</organism>
<sequence length="64" mass="7180">MSFRKKLVLKRSAIAMIALEESNTPFLIPAVDKFRTISLLHVGIQIHQCLHTGTAGNRHNPLMI</sequence>
<reference evidence="1 2" key="1">
    <citation type="submission" date="2017-10" db="EMBL/GenBank/DDBJ databases">
        <title>Novel microbial diversity and functional potential in the marine mammal oral microbiome.</title>
        <authorList>
            <person name="Dudek N.K."/>
            <person name="Sun C.L."/>
            <person name="Burstein D."/>
            <person name="Kantor R.S."/>
            <person name="Aliaga Goltsman D.S."/>
            <person name="Bik E.M."/>
            <person name="Thomas B.C."/>
            <person name="Banfield J.F."/>
            <person name="Relman D.A."/>
        </authorList>
    </citation>
    <scope>NUCLEOTIDE SEQUENCE [LARGE SCALE GENOMIC DNA]</scope>
    <source>
        <strain evidence="1">DOLJORAL78_47_202</strain>
    </source>
</reference>